<name>A0ABR1IZ16_9AGAR</name>
<reference evidence="2 3" key="1">
    <citation type="submission" date="2024-01" db="EMBL/GenBank/DDBJ databases">
        <title>A draft genome for the cacao thread blight pathogen Marasmiellus scandens.</title>
        <authorList>
            <person name="Baruah I.K."/>
            <person name="Leung J."/>
            <person name="Bukari Y."/>
            <person name="Amoako-Attah I."/>
            <person name="Meinhardt L.W."/>
            <person name="Bailey B.A."/>
            <person name="Cohen S.P."/>
        </authorList>
    </citation>
    <scope>NUCLEOTIDE SEQUENCE [LARGE SCALE GENOMIC DNA]</scope>
    <source>
        <strain evidence="2 3">GH-19</strain>
    </source>
</reference>
<dbReference type="EMBL" id="JBANRG010000062">
    <property type="protein sequence ID" value="KAK7441568.1"/>
    <property type="molecule type" value="Genomic_DNA"/>
</dbReference>
<organism evidence="2 3">
    <name type="scientific">Marasmiellus scandens</name>
    <dbReference type="NCBI Taxonomy" id="2682957"/>
    <lineage>
        <taxon>Eukaryota</taxon>
        <taxon>Fungi</taxon>
        <taxon>Dikarya</taxon>
        <taxon>Basidiomycota</taxon>
        <taxon>Agaricomycotina</taxon>
        <taxon>Agaricomycetes</taxon>
        <taxon>Agaricomycetidae</taxon>
        <taxon>Agaricales</taxon>
        <taxon>Marasmiineae</taxon>
        <taxon>Omphalotaceae</taxon>
        <taxon>Marasmiellus</taxon>
    </lineage>
</organism>
<proteinExistence type="predicted"/>
<evidence type="ECO:0000256" key="1">
    <source>
        <dbReference type="SAM" id="MobiDB-lite"/>
    </source>
</evidence>
<protein>
    <recommendedName>
        <fullName evidence="4">Myb/SANT-like domain-containing protein</fullName>
    </recommendedName>
</protein>
<dbReference type="Proteomes" id="UP001498398">
    <property type="component" value="Unassembled WGS sequence"/>
</dbReference>
<comment type="caution">
    <text evidence="2">The sequence shown here is derived from an EMBL/GenBank/DDBJ whole genome shotgun (WGS) entry which is preliminary data.</text>
</comment>
<feature type="compositionally biased region" description="Acidic residues" evidence="1">
    <location>
        <begin position="181"/>
        <end position="193"/>
    </location>
</feature>
<feature type="region of interest" description="Disordered" evidence="1">
    <location>
        <begin position="155"/>
        <end position="232"/>
    </location>
</feature>
<sequence length="319" mass="34568">MAKAASWSDSDKKVLVTYLHGCRAQLGEGGNWTKTTLNNAVVHLAANTTPERGGPKTLGAIRTQWSALKKVYTSIREVVDGTAGSGLKYTNDKGFDIHDNTDQAEVWRGFVLSRSHLKPFRNAPWPLFDMMDDIMPTKATGLHVFNASQVASTPQAPTVTAPIPSVAHSEGSTVVTHTGEEEKDDSGVEDNDELQASNSPTTPAPKPLGKRTSAGDLETPNKRSKITGPEAIMSMSKSVASIGDALREAFGTRGEASPERKKKAQAQLREDESPELTRIQRTRLHILFTKDVTAADSYYNASDDMRLDVALELLGEPPL</sequence>
<accession>A0ABR1IZ16</accession>
<evidence type="ECO:0008006" key="4">
    <source>
        <dbReference type="Google" id="ProtNLM"/>
    </source>
</evidence>
<evidence type="ECO:0000313" key="2">
    <source>
        <dbReference type="EMBL" id="KAK7441568.1"/>
    </source>
</evidence>
<evidence type="ECO:0000313" key="3">
    <source>
        <dbReference type="Proteomes" id="UP001498398"/>
    </source>
</evidence>
<gene>
    <name evidence="2" type="ORF">VKT23_016560</name>
</gene>
<keyword evidence="3" id="KW-1185">Reference proteome</keyword>
<feature type="region of interest" description="Disordered" evidence="1">
    <location>
        <begin position="250"/>
        <end position="273"/>
    </location>
</feature>